<protein>
    <submittedName>
        <fullName evidence="6">TetR family transcriptional regulator</fullName>
    </submittedName>
</protein>
<dbReference type="InterPro" id="IPR036271">
    <property type="entry name" value="Tet_transcr_reg_TetR-rel_C_sf"/>
</dbReference>
<proteinExistence type="predicted"/>
<evidence type="ECO:0000259" key="5">
    <source>
        <dbReference type="PROSITE" id="PS50977"/>
    </source>
</evidence>
<dbReference type="InterPro" id="IPR009057">
    <property type="entry name" value="Homeodomain-like_sf"/>
</dbReference>
<dbReference type="HOGENOM" id="CLU_069356_28_1_6"/>
<keyword evidence="3" id="KW-0804">Transcription</keyword>
<dbReference type="SUPFAM" id="SSF46689">
    <property type="entry name" value="Homeodomain-like"/>
    <property type="match status" value="1"/>
</dbReference>
<accession>N6WX22</accession>
<dbReference type="PRINTS" id="PR00455">
    <property type="entry name" value="HTHTETR"/>
</dbReference>
<evidence type="ECO:0000256" key="2">
    <source>
        <dbReference type="ARBA" id="ARBA00023125"/>
    </source>
</evidence>
<dbReference type="eggNOG" id="COG1309">
    <property type="taxonomic scope" value="Bacteria"/>
</dbReference>
<dbReference type="STRING" id="626887.J057_09701"/>
<evidence type="ECO:0000313" key="6">
    <source>
        <dbReference type="EMBL" id="ENO15617.1"/>
    </source>
</evidence>
<keyword evidence="1" id="KW-0805">Transcription regulation</keyword>
<dbReference type="EMBL" id="APLQ01000011">
    <property type="protein sequence ID" value="ENO15617.1"/>
    <property type="molecule type" value="Genomic_DNA"/>
</dbReference>
<dbReference type="Proteomes" id="UP000013165">
    <property type="component" value="Unassembled WGS sequence"/>
</dbReference>
<dbReference type="GO" id="GO:0003677">
    <property type="term" value="F:DNA binding"/>
    <property type="evidence" value="ECO:0007669"/>
    <property type="project" value="UniProtKB-UniRule"/>
</dbReference>
<dbReference type="AlphaFoldDB" id="N6WX22"/>
<dbReference type="PATRIC" id="fig|626887.3.peg.1947"/>
<name>N6WX22_9GAMM</name>
<dbReference type="InterPro" id="IPR001647">
    <property type="entry name" value="HTH_TetR"/>
</dbReference>
<dbReference type="PANTHER" id="PTHR47506:SF6">
    <property type="entry name" value="HTH-TYPE TRANSCRIPTIONAL REPRESSOR NEMR"/>
    <property type="match status" value="1"/>
</dbReference>
<dbReference type="Gene3D" id="1.10.357.10">
    <property type="entry name" value="Tetracycline Repressor, domain 2"/>
    <property type="match status" value="1"/>
</dbReference>
<reference evidence="6 7" key="1">
    <citation type="journal article" date="2013" name="Genome Announc.">
        <title>Genome Sequence of the Polycyclic Aromatic Hydrocarbon-Degrading Bacterium Strain Marinobacter nanhaiticus D15-8WT.</title>
        <authorList>
            <person name="Cui Z."/>
            <person name="Gao W."/>
            <person name="Li Q."/>
            <person name="Xu G."/>
            <person name="Zheng L."/>
        </authorList>
    </citation>
    <scope>NUCLEOTIDE SEQUENCE [LARGE SCALE GENOMIC DNA]</scope>
    <source>
        <strain evidence="6 7">D15-8W</strain>
    </source>
</reference>
<comment type="caution">
    <text evidence="6">The sequence shown here is derived from an EMBL/GenBank/DDBJ whole genome shotgun (WGS) entry which is preliminary data.</text>
</comment>
<dbReference type="PANTHER" id="PTHR47506">
    <property type="entry name" value="TRANSCRIPTIONAL REGULATORY PROTEIN"/>
    <property type="match status" value="1"/>
</dbReference>
<keyword evidence="2 4" id="KW-0238">DNA-binding</keyword>
<feature type="domain" description="HTH tetR-type" evidence="5">
    <location>
        <begin position="14"/>
        <end position="74"/>
    </location>
</feature>
<evidence type="ECO:0000256" key="3">
    <source>
        <dbReference type="ARBA" id="ARBA00023163"/>
    </source>
</evidence>
<evidence type="ECO:0000313" key="7">
    <source>
        <dbReference type="Proteomes" id="UP000013165"/>
    </source>
</evidence>
<dbReference type="RefSeq" id="WP_004579913.1">
    <property type="nucleotide sequence ID" value="NZ_AP028878.1"/>
</dbReference>
<evidence type="ECO:0000256" key="1">
    <source>
        <dbReference type="ARBA" id="ARBA00023015"/>
    </source>
</evidence>
<dbReference type="PROSITE" id="PS50977">
    <property type="entry name" value="HTH_TETR_2"/>
    <property type="match status" value="1"/>
</dbReference>
<dbReference type="SUPFAM" id="SSF48498">
    <property type="entry name" value="Tetracyclin repressor-like, C-terminal domain"/>
    <property type="match status" value="1"/>
</dbReference>
<keyword evidence="7" id="KW-1185">Reference proteome</keyword>
<dbReference type="Pfam" id="PF16925">
    <property type="entry name" value="TetR_C_13"/>
    <property type="match status" value="1"/>
</dbReference>
<evidence type="ECO:0000256" key="4">
    <source>
        <dbReference type="PROSITE-ProRule" id="PRU00335"/>
    </source>
</evidence>
<gene>
    <name evidence="6" type="ORF">J057_09701</name>
</gene>
<dbReference type="Pfam" id="PF00440">
    <property type="entry name" value="TetR_N"/>
    <property type="match status" value="1"/>
</dbReference>
<organism evidence="6 7">
    <name type="scientific">Marinobacter nanhaiticus D15-8W</name>
    <dbReference type="NCBI Taxonomy" id="626887"/>
    <lineage>
        <taxon>Bacteria</taxon>
        <taxon>Pseudomonadati</taxon>
        <taxon>Pseudomonadota</taxon>
        <taxon>Gammaproteobacteria</taxon>
        <taxon>Pseudomonadales</taxon>
        <taxon>Marinobacteraceae</taxon>
        <taxon>Marinobacter</taxon>
    </lineage>
</organism>
<feature type="DNA-binding region" description="H-T-H motif" evidence="4">
    <location>
        <begin position="37"/>
        <end position="56"/>
    </location>
</feature>
<sequence length="208" mass="22887">MITTATKAQAKPGNETRAQLIRVGGDIIAHRGFNSTGINAVLKEAGVPKGSFYYYFASKEDFGLAVIDGFAAEYNAQLDRTLGNRALPPLERIREYMDMGIADMQSCDYCRGCLIGNLGQELAGQNESFRLRLDSIFSDWQVRFAQCLEEAQERGDIDAGADPRALAQLLQMGWQGATLRAKVSKSVEPMAQFATMYFEQILGRAPAT</sequence>
<dbReference type="InterPro" id="IPR011075">
    <property type="entry name" value="TetR_C"/>
</dbReference>
<dbReference type="OrthoDB" id="4541465at2"/>